<organism evidence="4 5">
    <name type="scientific">Gnathostoma spinigerum</name>
    <dbReference type="NCBI Taxonomy" id="75299"/>
    <lineage>
        <taxon>Eukaryota</taxon>
        <taxon>Metazoa</taxon>
        <taxon>Ecdysozoa</taxon>
        <taxon>Nematoda</taxon>
        <taxon>Chromadorea</taxon>
        <taxon>Rhabditida</taxon>
        <taxon>Spirurina</taxon>
        <taxon>Gnathostomatomorpha</taxon>
        <taxon>Gnathostomatoidea</taxon>
        <taxon>Gnathostomatidae</taxon>
        <taxon>Gnathostoma</taxon>
    </lineage>
</organism>
<dbReference type="AlphaFoldDB" id="A0ABD6EHB4"/>
<dbReference type="Pfam" id="PF13347">
    <property type="entry name" value="MFS_2"/>
    <property type="match status" value="1"/>
</dbReference>
<feature type="transmembrane region" description="Helical" evidence="3">
    <location>
        <begin position="334"/>
        <end position="355"/>
    </location>
</feature>
<evidence type="ECO:0000256" key="3">
    <source>
        <dbReference type="SAM" id="Phobius"/>
    </source>
</evidence>
<protein>
    <submittedName>
        <fullName evidence="4">Uncharacterized protein</fullName>
    </submittedName>
</protein>
<feature type="transmembrane region" description="Helical" evidence="3">
    <location>
        <begin position="129"/>
        <end position="148"/>
    </location>
</feature>
<dbReference type="InterPro" id="IPR036259">
    <property type="entry name" value="MFS_trans_sf"/>
</dbReference>
<dbReference type="SUPFAM" id="SSF103473">
    <property type="entry name" value="MFS general substrate transporter"/>
    <property type="match status" value="1"/>
</dbReference>
<gene>
    <name evidence="4" type="ORF">AB6A40_002414</name>
</gene>
<feature type="transmembrane region" description="Helical" evidence="3">
    <location>
        <begin position="299"/>
        <end position="322"/>
    </location>
</feature>
<keyword evidence="3" id="KW-0472">Membrane</keyword>
<keyword evidence="3" id="KW-0812">Transmembrane</keyword>
<dbReference type="PANTHER" id="PTHR11328:SF28">
    <property type="entry name" value="MAJOR FACILITATOR SUPERFAMILY DOMAIN-CONTAINING PROTEIN 12"/>
    <property type="match status" value="1"/>
</dbReference>
<evidence type="ECO:0000313" key="5">
    <source>
        <dbReference type="Proteomes" id="UP001608902"/>
    </source>
</evidence>
<accession>A0ABD6EHB4</accession>
<feature type="transmembrane region" description="Helical" evidence="3">
    <location>
        <begin position="466"/>
        <end position="490"/>
    </location>
</feature>
<dbReference type="FunFam" id="1.20.1250.20:FF:000431">
    <property type="entry name" value="Predicted protein"/>
    <property type="match status" value="1"/>
</dbReference>
<evidence type="ECO:0000256" key="2">
    <source>
        <dbReference type="SAM" id="MobiDB-lite"/>
    </source>
</evidence>
<feature type="transmembrane region" description="Helical" evidence="3">
    <location>
        <begin position="367"/>
        <end position="386"/>
    </location>
</feature>
<dbReference type="CDD" id="cd17491">
    <property type="entry name" value="MFS_MFSD12"/>
    <property type="match status" value="1"/>
</dbReference>
<evidence type="ECO:0000256" key="1">
    <source>
        <dbReference type="ARBA" id="ARBA00008335"/>
    </source>
</evidence>
<feature type="region of interest" description="Disordered" evidence="2">
    <location>
        <begin position="509"/>
        <end position="528"/>
    </location>
</feature>
<dbReference type="Proteomes" id="UP001608902">
    <property type="component" value="Unassembled WGS sequence"/>
</dbReference>
<feature type="transmembrane region" description="Helical" evidence="3">
    <location>
        <begin position="392"/>
        <end position="413"/>
    </location>
</feature>
<feature type="transmembrane region" description="Helical" evidence="3">
    <location>
        <begin position="244"/>
        <end position="263"/>
    </location>
</feature>
<dbReference type="EMBL" id="JBGFUD010001073">
    <property type="protein sequence ID" value="MFH4975705.1"/>
    <property type="molecule type" value="Genomic_DNA"/>
</dbReference>
<name>A0ABD6EHB4_9BILA</name>
<feature type="transmembrane region" description="Helical" evidence="3">
    <location>
        <begin position="160"/>
        <end position="182"/>
    </location>
</feature>
<sequence length="528" mass="58783">MTIDSPMDTDVQSEDDEPVARLREESTSEIIPQHLVDINDEVALVTNRDISWWRMIAYGVGHFYNDLCASMWFTYLMIYLQNVLNFSATLAGTLMLIGQVTDAICTPCIGIASDGSFIPYCLRRMGRRMSWHLIGVICVTVSFPFVFNNCLFCTTNTAEWLMFFWHVPFIVLFQFGWASVQVSHLALIPELSQSNHCRSSMSSLRFGSTVVANLTVFGVLTVMLRSTDQGGGISPQDITHFSMASLVIVGVGVFVTIIFYVVIREPSTGRRLSRLNSEHSTASGPFRMSWMSWLRTAQFYQIALLYTMSRLFINVSQVYFPFYITITQGFSKKFVAIFPLVSYVSSFAISTLLGVPVINKKLNQKAVYSVGCFAGFVTCACMMFSLRLDALFAVAALLGIAQSIILISSLSFTAELINENTESGAFVYGAMSFMDKLTNGVFYQVIQVLSPQGCGGTVTPMKCGQFYKTVMTSVPGSCLFVALIIVIFLMTQRIGYRARRHRHVLQEEENDGVIPGSDERTDGDEAIA</sequence>
<feature type="transmembrane region" description="Helical" evidence="3">
    <location>
        <begin position="203"/>
        <end position="224"/>
    </location>
</feature>
<dbReference type="Gene3D" id="1.20.1250.20">
    <property type="entry name" value="MFS general substrate transporter like domains"/>
    <property type="match status" value="2"/>
</dbReference>
<dbReference type="PANTHER" id="PTHR11328">
    <property type="entry name" value="MAJOR FACILITATOR SUPERFAMILY DOMAIN-CONTAINING PROTEIN"/>
    <property type="match status" value="1"/>
</dbReference>
<feature type="transmembrane region" description="Helical" evidence="3">
    <location>
        <begin position="425"/>
        <end position="446"/>
    </location>
</feature>
<keyword evidence="5" id="KW-1185">Reference proteome</keyword>
<reference evidence="4 5" key="1">
    <citation type="submission" date="2024-08" db="EMBL/GenBank/DDBJ databases">
        <title>Gnathostoma spinigerum genome.</title>
        <authorList>
            <person name="Gonzalez-Bertolin B."/>
            <person name="Monzon S."/>
            <person name="Zaballos A."/>
            <person name="Jimenez P."/>
            <person name="Dekumyoy P."/>
            <person name="Varona S."/>
            <person name="Cuesta I."/>
            <person name="Sumanam S."/>
            <person name="Adisakwattana P."/>
            <person name="Gasser R.B."/>
            <person name="Hernandez-Gonzalez A."/>
            <person name="Young N.D."/>
            <person name="Perteguer M.J."/>
        </authorList>
    </citation>
    <scope>NUCLEOTIDE SEQUENCE [LARGE SCALE GENOMIC DNA]</scope>
    <source>
        <strain evidence="4">AL3</strain>
        <tissue evidence="4">Liver</tissue>
    </source>
</reference>
<keyword evidence="3" id="KW-1133">Transmembrane helix</keyword>
<proteinExistence type="inferred from homology"/>
<comment type="similarity">
    <text evidence="1">Belongs to the major facilitator superfamily.</text>
</comment>
<comment type="caution">
    <text evidence="4">The sequence shown here is derived from an EMBL/GenBank/DDBJ whole genome shotgun (WGS) entry which is preliminary data.</text>
</comment>
<evidence type="ECO:0000313" key="4">
    <source>
        <dbReference type="EMBL" id="MFH4975705.1"/>
    </source>
</evidence>
<dbReference type="InterPro" id="IPR039672">
    <property type="entry name" value="MFS_2"/>
</dbReference>